<evidence type="ECO:0000313" key="1">
    <source>
        <dbReference type="EMBL" id="GAF94534.1"/>
    </source>
</evidence>
<accession>X0TMT1</accession>
<gene>
    <name evidence="1" type="ORF">S01H1_23086</name>
</gene>
<organism evidence="1">
    <name type="scientific">marine sediment metagenome</name>
    <dbReference type="NCBI Taxonomy" id="412755"/>
    <lineage>
        <taxon>unclassified sequences</taxon>
        <taxon>metagenomes</taxon>
        <taxon>ecological metagenomes</taxon>
    </lineage>
</organism>
<feature type="non-terminal residue" evidence="1">
    <location>
        <position position="1"/>
    </location>
</feature>
<reference evidence="1" key="1">
    <citation type="journal article" date="2014" name="Front. Microbiol.">
        <title>High frequency of phylogenetically diverse reductive dehalogenase-homologous genes in deep subseafloor sedimentary metagenomes.</title>
        <authorList>
            <person name="Kawai M."/>
            <person name="Futagami T."/>
            <person name="Toyoda A."/>
            <person name="Takaki Y."/>
            <person name="Nishi S."/>
            <person name="Hori S."/>
            <person name="Arai W."/>
            <person name="Tsubouchi T."/>
            <person name="Morono Y."/>
            <person name="Uchiyama I."/>
            <person name="Ito T."/>
            <person name="Fujiyama A."/>
            <person name="Inagaki F."/>
            <person name="Takami H."/>
        </authorList>
    </citation>
    <scope>NUCLEOTIDE SEQUENCE</scope>
    <source>
        <strain evidence="1">Expedition CK06-06</strain>
    </source>
</reference>
<comment type="caution">
    <text evidence="1">The sequence shown here is derived from an EMBL/GenBank/DDBJ whole genome shotgun (WGS) entry which is preliminary data.</text>
</comment>
<sequence length="45" mass="5125">LKLGNELDNVMMESGDYSETNDTMFDDQDCYAGIILNTMKLQCDE</sequence>
<protein>
    <submittedName>
        <fullName evidence="1">Uncharacterized protein</fullName>
    </submittedName>
</protein>
<dbReference type="AlphaFoldDB" id="X0TMT1"/>
<dbReference type="EMBL" id="BARS01013209">
    <property type="protein sequence ID" value="GAF94534.1"/>
    <property type="molecule type" value="Genomic_DNA"/>
</dbReference>
<proteinExistence type="predicted"/>
<name>X0TMT1_9ZZZZ</name>